<keyword evidence="4" id="KW-1015">Disulfide bond</keyword>
<comment type="similarity">
    <text evidence="1">Belongs to the thioredoxin family. DsbA subfamily.</text>
</comment>
<evidence type="ECO:0000313" key="9">
    <source>
        <dbReference type="Proteomes" id="UP000228689"/>
    </source>
</evidence>
<evidence type="ECO:0000256" key="1">
    <source>
        <dbReference type="ARBA" id="ARBA00005791"/>
    </source>
</evidence>
<gene>
    <name evidence="8" type="ORF">COY67_01315</name>
</gene>
<dbReference type="AlphaFoldDB" id="A0A2M7REJ1"/>
<keyword evidence="6" id="KW-0812">Transmembrane</keyword>
<dbReference type="EMBL" id="PFMC01000034">
    <property type="protein sequence ID" value="PIY95180.1"/>
    <property type="molecule type" value="Genomic_DNA"/>
</dbReference>
<dbReference type="PANTHER" id="PTHR13887">
    <property type="entry name" value="GLUTATHIONE S-TRANSFERASE KAPPA"/>
    <property type="match status" value="1"/>
</dbReference>
<dbReference type="InterPro" id="IPR013766">
    <property type="entry name" value="Thioredoxin_domain"/>
</dbReference>
<dbReference type="Proteomes" id="UP000228689">
    <property type="component" value="Unassembled WGS sequence"/>
</dbReference>
<dbReference type="Gene3D" id="3.40.30.10">
    <property type="entry name" value="Glutaredoxin"/>
    <property type="match status" value="1"/>
</dbReference>
<keyword evidence="5" id="KW-0676">Redox-active center</keyword>
<organism evidence="8 9">
    <name type="scientific">Candidatus Komeilibacteria bacterium CG_4_10_14_0_8_um_filter_37_78</name>
    <dbReference type="NCBI Taxonomy" id="1974471"/>
    <lineage>
        <taxon>Bacteria</taxon>
        <taxon>Candidatus Komeiliibacteriota</taxon>
    </lineage>
</organism>
<evidence type="ECO:0000259" key="7">
    <source>
        <dbReference type="PROSITE" id="PS51352"/>
    </source>
</evidence>
<evidence type="ECO:0000256" key="6">
    <source>
        <dbReference type="SAM" id="Phobius"/>
    </source>
</evidence>
<feature type="domain" description="Thioredoxin" evidence="7">
    <location>
        <begin position="62"/>
        <end position="242"/>
    </location>
</feature>
<keyword evidence="6" id="KW-1133">Transmembrane helix</keyword>
<evidence type="ECO:0000256" key="2">
    <source>
        <dbReference type="ARBA" id="ARBA00022729"/>
    </source>
</evidence>
<protein>
    <recommendedName>
        <fullName evidence="7">Thioredoxin domain-containing protein</fullName>
    </recommendedName>
</protein>
<reference evidence="9" key="1">
    <citation type="submission" date="2017-09" db="EMBL/GenBank/DDBJ databases">
        <title>Depth-based differentiation of microbial function through sediment-hosted aquifers and enrichment of novel symbionts in the deep terrestrial subsurface.</title>
        <authorList>
            <person name="Probst A.J."/>
            <person name="Ladd B."/>
            <person name="Jarett J.K."/>
            <person name="Geller-Mcgrath D.E."/>
            <person name="Sieber C.M.K."/>
            <person name="Emerson J.B."/>
            <person name="Anantharaman K."/>
            <person name="Thomas B.C."/>
            <person name="Malmstrom R."/>
            <person name="Stieglmeier M."/>
            <person name="Klingl A."/>
            <person name="Woyke T."/>
            <person name="Ryan C.M."/>
            <person name="Banfield J.F."/>
        </authorList>
    </citation>
    <scope>NUCLEOTIDE SEQUENCE [LARGE SCALE GENOMIC DNA]</scope>
</reference>
<name>A0A2M7REJ1_9BACT</name>
<dbReference type="InterPro" id="IPR036249">
    <property type="entry name" value="Thioredoxin-like_sf"/>
</dbReference>
<dbReference type="InterPro" id="IPR012336">
    <property type="entry name" value="Thioredoxin-like_fold"/>
</dbReference>
<accession>A0A2M7REJ1</accession>
<feature type="transmembrane region" description="Helical" evidence="6">
    <location>
        <begin position="20"/>
        <end position="43"/>
    </location>
</feature>
<dbReference type="GO" id="GO:0016491">
    <property type="term" value="F:oxidoreductase activity"/>
    <property type="evidence" value="ECO:0007669"/>
    <property type="project" value="UniProtKB-KW"/>
</dbReference>
<keyword evidence="3" id="KW-0560">Oxidoreductase</keyword>
<evidence type="ECO:0000256" key="4">
    <source>
        <dbReference type="ARBA" id="ARBA00023157"/>
    </source>
</evidence>
<dbReference type="Pfam" id="PF13462">
    <property type="entry name" value="Thioredoxin_4"/>
    <property type="match status" value="1"/>
</dbReference>
<proteinExistence type="inferred from homology"/>
<comment type="caution">
    <text evidence="8">The sequence shown here is derived from an EMBL/GenBank/DDBJ whole genome shotgun (WGS) entry which is preliminary data.</text>
</comment>
<sequence length="243" mass="26027">MFDKDEKSLWSNISSKNGFIIGLVIGILIAFVVGFFILLGIVLSDGEGSSNNDQPAIINTNPPSGGTAPGLRGIGKSEAVRGAKNPKVTLVEFSDFQCPYCSSAHTTIAQLVADYGDDVAWVYRHFPLDSIHPMARKAAEASECANEQGKFWEFTDSLFANQDDLQQGDAILYQVATQIGLDTGDFTDCVDGGKYAAKVNSDYQEGGANGVTGTPGTFVNGQLVKGALPYEQFKQIIDQQLAN</sequence>
<dbReference type="PROSITE" id="PS51352">
    <property type="entry name" value="THIOREDOXIN_2"/>
    <property type="match status" value="1"/>
</dbReference>
<evidence type="ECO:0000256" key="5">
    <source>
        <dbReference type="ARBA" id="ARBA00023284"/>
    </source>
</evidence>
<evidence type="ECO:0000256" key="3">
    <source>
        <dbReference type="ARBA" id="ARBA00023002"/>
    </source>
</evidence>
<evidence type="ECO:0000313" key="8">
    <source>
        <dbReference type="EMBL" id="PIY95180.1"/>
    </source>
</evidence>
<keyword evidence="6" id="KW-0472">Membrane</keyword>
<keyword evidence="2" id="KW-0732">Signal</keyword>
<dbReference type="PANTHER" id="PTHR13887:SF14">
    <property type="entry name" value="DISULFIDE BOND FORMATION PROTEIN D"/>
    <property type="match status" value="1"/>
</dbReference>
<dbReference type="SUPFAM" id="SSF52833">
    <property type="entry name" value="Thioredoxin-like"/>
    <property type="match status" value="1"/>
</dbReference>